<accession>A0A9D1XND6</accession>
<feature type="domain" description="SIS" evidence="5">
    <location>
        <begin position="106"/>
        <end position="249"/>
    </location>
</feature>
<feature type="domain" description="HTH rpiR-type" evidence="4">
    <location>
        <begin position="1"/>
        <end position="77"/>
    </location>
</feature>
<dbReference type="InterPro" id="IPR000281">
    <property type="entry name" value="HTH_RpiR"/>
</dbReference>
<dbReference type="AlphaFoldDB" id="A0A9D1XND6"/>
<comment type="caution">
    <text evidence="6">The sequence shown here is derived from an EMBL/GenBank/DDBJ whole genome shotgun (WGS) entry which is preliminary data.</text>
</comment>
<sequence length="252" mass="29238">MQLEELINKNYSQLNENDLYIWKYISTHRKECENISINQLADYCHVSRTTILRFSKRLGLKGFTELKVLLKIDNNISKYYLDGVDTLYKTYSQYLEDIKNKDMIHVIESMISAKNIYACGTGSVQNHVVSEMKRSFLEVGRMIYSIRSLADEINAFEEVIDKDDFVILVSHSGENEKIISFAKNLKAKGVQTMAITSKKNNTLLQIVDYPFYVVVPTIANPLGPRHEGLVSYFLLIDFLLVKYLDYYERIKI</sequence>
<reference evidence="6" key="1">
    <citation type="journal article" date="2021" name="PeerJ">
        <title>Extensive microbial diversity within the chicken gut microbiome revealed by metagenomics and culture.</title>
        <authorList>
            <person name="Gilroy R."/>
            <person name="Ravi A."/>
            <person name="Getino M."/>
            <person name="Pursley I."/>
            <person name="Horton D.L."/>
            <person name="Alikhan N.F."/>
            <person name="Baker D."/>
            <person name="Gharbi K."/>
            <person name="Hall N."/>
            <person name="Watson M."/>
            <person name="Adriaenssens E.M."/>
            <person name="Foster-Nyarko E."/>
            <person name="Jarju S."/>
            <person name="Secka A."/>
            <person name="Antonio M."/>
            <person name="Oren A."/>
            <person name="Chaudhuri R.R."/>
            <person name="La Ragione R."/>
            <person name="Hildebrand F."/>
            <person name="Pallen M.J."/>
        </authorList>
    </citation>
    <scope>NUCLEOTIDE SEQUENCE</scope>
    <source>
        <strain evidence="6">ChiGjej1B1-14440</strain>
    </source>
</reference>
<dbReference type="PANTHER" id="PTHR30514">
    <property type="entry name" value="GLUCOKINASE"/>
    <property type="match status" value="1"/>
</dbReference>
<name>A0A9D1XND6_9FIRM</name>
<dbReference type="PROSITE" id="PS51071">
    <property type="entry name" value="HTH_RPIR"/>
    <property type="match status" value="1"/>
</dbReference>
<dbReference type="GO" id="GO:0003677">
    <property type="term" value="F:DNA binding"/>
    <property type="evidence" value="ECO:0007669"/>
    <property type="project" value="UniProtKB-KW"/>
</dbReference>
<dbReference type="Pfam" id="PF01380">
    <property type="entry name" value="SIS"/>
    <property type="match status" value="1"/>
</dbReference>
<dbReference type="SUPFAM" id="SSF46689">
    <property type="entry name" value="Homeodomain-like"/>
    <property type="match status" value="1"/>
</dbReference>
<evidence type="ECO:0000313" key="6">
    <source>
        <dbReference type="EMBL" id="HIX82743.1"/>
    </source>
</evidence>
<gene>
    <name evidence="6" type="ORF">H9980_12370</name>
</gene>
<evidence type="ECO:0000256" key="1">
    <source>
        <dbReference type="ARBA" id="ARBA00023015"/>
    </source>
</evidence>
<dbReference type="GO" id="GO:0097367">
    <property type="term" value="F:carbohydrate derivative binding"/>
    <property type="evidence" value="ECO:0007669"/>
    <property type="project" value="InterPro"/>
</dbReference>
<dbReference type="InterPro" id="IPR047640">
    <property type="entry name" value="RpiR-like"/>
</dbReference>
<keyword evidence="3" id="KW-0804">Transcription</keyword>
<organism evidence="6 7">
    <name type="scientific">Candidatus Erysipelatoclostridium merdavium</name>
    <dbReference type="NCBI Taxonomy" id="2838566"/>
    <lineage>
        <taxon>Bacteria</taxon>
        <taxon>Bacillati</taxon>
        <taxon>Bacillota</taxon>
        <taxon>Erysipelotrichia</taxon>
        <taxon>Erysipelotrichales</taxon>
        <taxon>Erysipelotrichales incertae sedis</taxon>
    </lineage>
</organism>
<dbReference type="InterPro" id="IPR009057">
    <property type="entry name" value="Homeodomain-like_sf"/>
</dbReference>
<dbReference type="Pfam" id="PF01418">
    <property type="entry name" value="HTH_6"/>
    <property type="match status" value="1"/>
</dbReference>
<dbReference type="Proteomes" id="UP000886724">
    <property type="component" value="Unassembled WGS sequence"/>
</dbReference>
<evidence type="ECO:0000313" key="7">
    <source>
        <dbReference type="Proteomes" id="UP000886724"/>
    </source>
</evidence>
<dbReference type="EMBL" id="DXET01000282">
    <property type="protein sequence ID" value="HIX82743.1"/>
    <property type="molecule type" value="Genomic_DNA"/>
</dbReference>
<proteinExistence type="predicted"/>
<dbReference type="PROSITE" id="PS51464">
    <property type="entry name" value="SIS"/>
    <property type="match status" value="1"/>
</dbReference>
<evidence type="ECO:0000256" key="2">
    <source>
        <dbReference type="ARBA" id="ARBA00023125"/>
    </source>
</evidence>
<reference evidence="6" key="2">
    <citation type="submission" date="2021-04" db="EMBL/GenBank/DDBJ databases">
        <authorList>
            <person name="Gilroy R."/>
        </authorList>
    </citation>
    <scope>NUCLEOTIDE SEQUENCE</scope>
    <source>
        <strain evidence="6">ChiGjej1B1-14440</strain>
    </source>
</reference>
<protein>
    <submittedName>
        <fullName evidence="6">MurR/RpiR family transcriptional regulator</fullName>
    </submittedName>
</protein>
<evidence type="ECO:0000256" key="3">
    <source>
        <dbReference type="ARBA" id="ARBA00023163"/>
    </source>
</evidence>
<dbReference type="GO" id="GO:0003700">
    <property type="term" value="F:DNA-binding transcription factor activity"/>
    <property type="evidence" value="ECO:0007669"/>
    <property type="project" value="InterPro"/>
</dbReference>
<dbReference type="InterPro" id="IPR035472">
    <property type="entry name" value="RpiR-like_SIS"/>
</dbReference>
<evidence type="ECO:0000259" key="4">
    <source>
        <dbReference type="PROSITE" id="PS51071"/>
    </source>
</evidence>
<keyword evidence="1" id="KW-0805">Transcription regulation</keyword>
<dbReference type="Gene3D" id="3.40.50.10490">
    <property type="entry name" value="Glucose-6-phosphate isomerase like protein, domain 1"/>
    <property type="match status" value="1"/>
</dbReference>
<evidence type="ECO:0000259" key="5">
    <source>
        <dbReference type="PROSITE" id="PS51464"/>
    </source>
</evidence>
<dbReference type="InterPro" id="IPR046348">
    <property type="entry name" value="SIS_dom_sf"/>
</dbReference>
<dbReference type="GO" id="GO:1901135">
    <property type="term" value="P:carbohydrate derivative metabolic process"/>
    <property type="evidence" value="ECO:0007669"/>
    <property type="project" value="InterPro"/>
</dbReference>
<dbReference type="Gene3D" id="1.10.10.10">
    <property type="entry name" value="Winged helix-like DNA-binding domain superfamily/Winged helix DNA-binding domain"/>
    <property type="match status" value="1"/>
</dbReference>
<dbReference type="CDD" id="cd05013">
    <property type="entry name" value="SIS_RpiR"/>
    <property type="match status" value="1"/>
</dbReference>
<dbReference type="PANTHER" id="PTHR30514:SF1">
    <property type="entry name" value="HTH-TYPE TRANSCRIPTIONAL REGULATOR HEXR-RELATED"/>
    <property type="match status" value="1"/>
</dbReference>
<dbReference type="SUPFAM" id="SSF53697">
    <property type="entry name" value="SIS domain"/>
    <property type="match status" value="1"/>
</dbReference>
<keyword evidence="2" id="KW-0238">DNA-binding</keyword>
<dbReference type="InterPro" id="IPR001347">
    <property type="entry name" value="SIS_dom"/>
</dbReference>
<dbReference type="InterPro" id="IPR036388">
    <property type="entry name" value="WH-like_DNA-bd_sf"/>
</dbReference>